<feature type="region of interest" description="Disordered" evidence="1">
    <location>
        <begin position="1"/>
        <end position="23"/>
    </location>
</feature>
<dbReference type="GO" id="GO:0004519">
    <property type="term" value="F:endonuclease activity"/>
    <property type="evidence" value="ECO:0007669"/>
    <property type="project" value="UniProtKB-KW"/>
</dbReference>
<protein>
    <submittedName>
        <fullName evidence="2">Putative flap endonuclease-1-like 5' DNA nuclease</fullName>
    </submittedName>
</protein>
<keyword evidence="2" id="KW-0378">Hydrolase</keyword>
<keyword evidence="2" id="KW-0255">Endonuclease</keyword>
<organism evidence="2 3">
    <name type="scientific">Amaricoccus macauensis</name>
    <dbReference type="NCBI Taxonomy" id="57001"/>
    <lineage>
        <taxon>Bacteria</taxon>
        <taxon>Pseudomonadati</taxon>
        <taxon>Pseudomonadota</taxon>
        <taxon>Alphaproteobacteria</taxon>
        <taxon>Rhodobacterales</taxon>
        <taxon>Paracoccaceae</taxon>
        <taxon>Amaricoccus</taxon>
    </lineage>
</organism>
<keyword evidence="3" id="KW-1185">Reference proteome</keyword>
<dbReference type="Proteomes" id="UP000549457">
    <property type="component" value="Unassembled WGS sequence"/>
</dbReference>
<evidence type="ECO:0000313" key="3">
    <source>
        <dbReference type="Proteomes" id="UP000549457"/>
    </source>
</evidence>
<sequence>MSEISSPETRDPVDPADPAPPTLAARLAERSRLRALRAERLARLRPPADPETAADPEIADPETARSEAGPDDEAETALHEFLRALTGEPPPSAPVVVEAAEVLSFQRPERPASSPAASDLERLPGVGPNLVWALEQAGIGCLADLAPLAPEELVRRLGPIGRLVPAAGWVDTARVDTAWTALPD</sequence>
<dbReference type="Gene3D" id="1.10.150.20">
    <property type="entry name" value="5' to 3' exonuclease, C-terminal subdomain"/>
    <property type="match status" value="1"/>
</dbReference>
<dbReference type="AlphaFoldDB" id="A0A840SMV8"/>
<feature type="compositionally biased region" description="Basic and acidic residues" evidence="1">
    <location>
        <begin position="38"/>
        <end position="48"/>
    </location>
</feature>
<proteinExistence type="predicted"/>
<gene>
    <name evidence="2" type="ORF">HNP73_004389</name>
</gene>
<reference evidence="2 3" key="1">
    <citation type="submission" date="2020-08" db="EMBL/GenBank/DDBJ databases">
        <title>Genomic Encyclopedia of Type Strains, Phase IV (KMG-IV): sequencing the most valuable type-strain genomes for metagenomic binning, comparative biology and taxonomic classification.</title>
        <authorList>
            <person name="Goeker M."/>
        </authorList>
    </citation>
    <scope>NUCLEOTIDE SEQUENCE [LARGE SCALE GENOMIC DNA]</scope>
    <source>
        <strain evidence="2 3">DSM 101730</strain>
    </source>
</reference>
<evidence type="ECO:0000313" key="2">
    <source>
        <dbReference type="EMBL" id="MBB5224419.1"/>
    </source>
</evidence>
<dbReference type="RefSeq" id="WP_184155089.1">
    <property type="nucleotide sequence ID" value="NZ_JACHFM010000007.1"/>
</dbReference>
<comment type="caution">
    <text evidence="2">The sequence shown here is derived from an EMBL/GenBank/DDBJ whole genome shotgun (WGS) entry which is preliminary data.</text>
</comment>
<dbReference type="EMBL" id="JACHFM010000007">
    <property type="protein sequence ID" value="MBB5224419.1"/>
    <property type="molecule type" value="Genomic_DNA"/>
</dbReference>
<feature type="region of interest" description="Disordered" evidence="1">
    <location>
        <begin position="38"/>
        <end position="74"/>
    </location>
</feature>
<name>A0A840SMV8_9RHOB</name>
<accession>A0A840SMV8</accession>
<keyword evidence="2" id="KW-0540">Nuclease</keyword>
<evidence type="ECO:0000256" key="1">
    <source>
        <dbReference type="SAM" id="MobiDB-lite"/>
    </source>
</evidence>